<dbReference type="AlphaFoldDB" id="A0A6A5KUW5"/>
<feature type="compositionally biased region" description="Basic residues" evidence="1">
    <location>
        <begin position="110"/>
        <end position="119"/>
    </location>
</feature>
<sequence>MGRTAGNFCLRSSMPQPLELEPEQTETIEPKSSPGPPVNTPSQNMPATEAMTWQQEKAFGQNKATRRRNGCTKWEPFDYAALEGAPTQAEDNWLAQQSDFTLPTLLPTTRHPRRRHRGKAVIPISPSDQQASFFATAPAPAEPAPAQSTIANDARDPPKSPHKKNAHNKKQTAKDDDNMVELRKEAYVPPHLRKRNAPNHAKPDSAHGAAAASGSPAVSDKSKTPIPAQLYSSTNGAGLPKNPSSSPPTTPQDPEDHVYGWPRGPQPNKKTVRPKAKDMKYVPSNSNSDGGKQHWGNGWDEPKPEIPAATKKGGNPRWPRGPQPYKKTGWPKAREMKYIPPGSDSDGGISFKSTSNGDPDYDIKKLVDWNGDWLPPPETWSARRGYTDRHFGQNVERWMNAQPAECTRPLDITSDAFHGCKTVNTVDGSDVVEFVLVNGVCKELAPHYWIRAKVEKQTLREFWKRFLEAEPKPFDQDDLKGDSPWWERYEDVVYKNEDDEIGYPSCYLDGVVVPEAKINLADPEEETQPFHLASAEEKVQEQKRRREQKNLRMIARRNRPMPEFDMPLPVVEDRRLKPQANIYLRPVQASDVRGIAELYNYYVESSIYTTEFDGRTEAQMAHRIQVITRAGLPYLVAICKSNESKANPGYVTERIVGYINIDEYCDPSSLYRYTFEMEIYVHPGLVCKGIGKCLMDRLLAMVDTSYCARGGYKYVNDFEYLKNGPSRVIKTILLNVHHENGDDVQIGWQGKFLNDCQFVRVGRLPKVGYKLGKVVDVSIYAHHTEEDINADGRPTVAG</sequence>
<evidence type="ECO:0000313" key="2">
    <source>
        <dbReference type="EMBL" id="KAF1837413.1"/>
    </source>
</evidence>
<dbReference type="EMBL" id="ML975262">
    <property type="protein sequence ID" value="KAF1837413.1"/>
    <property type="molecule type" value="Genomic_DNA"/>
</dbReference>
<dbReference type="OrthoDB" id="2129362at2759"/>
<protein>
    <recommendedName>
        <fullName evidence="4">N-acetyltransferase domain-containing protein</fullName>
    </recommendedName>
</protein>
<dbReference type="SUPFAM" id="SSF55729">
    <property type="entry name" value="Acyl-CoA N-acyltransferases (Nat)"/>
    <property type="match status" value="1"/>
</dbReference>
<dbReference type="InterPro" id="IPR016181">
    <property type="entry name" value="Acyl_CoA_acyltransferase"/>
</dbReference>
<keyword evidence="3" id="KW-1185">Reference proteome</keyword>
<dbReference type="Proteomes" id="UP000800040">
    <property type="component" value="Unassembled WGS sequence"/>
</dbReference>
<evidence type="ECO:0000256" key="1">
    <source>
        <dbReference type="SAM" id="MobiDB-lite"/>
    </source>
</evidence>
<accession>A0A6A5KUW5</accession>
<feature type="region of interest" description="Disordered" evidence="1">
    <location>
        <begin position="1"/>
        <end position="45"/>
    </location>
</feature>
<dbReference type="Gene3D" id="3.40.630.30">
    <property type="match status" value="1"/>
</dbReference>
<feature type="compositionally biased region" description="Basic and acidic residues" evidence="1">
    <location>
        <begin position="172"/>
        <end position="186"/>
    </location>
</feature>
<name>A0A6A5KUW5_9PLEO</name>
<evidence type="ECO:0000313" key="3">
    <source>
        <dbReference type="Proteomes" id="UP000800040"/>
    </source>
</evidence>
<feature type="compositionally biased region" description="Low complexity" evidence="1">
    <location>
        <begin position="206"/>
        <end position="219"/>
    </location>
</feature>
<dbReference type="CDD" id="cd04301">
    <property type="entry name" value="NAT_SF"/>
    <property type="match status" value="1"/>
</dbReference>
<feature type="compositionally biased region" description="Low complexity" evidence="1">
    <location>
        <begin position="130"/>
        <end position="149"/>
    </location>
</feature>
<feature type="compositionally biased region" description="Basic residues" evidence="1">
    <location>
        <begin position="160"/>
        <end position="171"/>
    </location>
</feature>
<evidence type="ECO:0008006" key="4">
    <source>
        <dbReference type="Google" id="ProtNLM"/>
    </source>
</evidence>
<organism evidence="2 3">
    <name type="scientific">Decorospora gaudefroyi</name>
    <dbReference type="NCBI Taxonomy" id="184978"/>
    <lineage>
        <taxon>Eukaryota</taxon>
        <taxon>Fungi</taxon>
        <taxon>Dikarya</taxon>
        <taxon>Ascomycota</taxon>
        <taxon>Pezizomycotina</taxon>
        <taxon>Dothideomycetes</taxon>
        <taxon>Pleosporomycetidae</taxon>
        <taxon>Pleosporales</taxon>
        <taxon>Pleosporineae</taxon>
        <taxon>Pleosporaceae</taxon>
        <taxon>Decorospora</taxon>
    </lineage>
</organism>
<reference evidence="2" key="1">
    <citation type="submission" date="2020-01" db="EMBL/GenBank/DDBJ databases">
        <authorList>
            <consortium name="DOE Joint Genome Institute"/>
            <person name="Haridas S."/>
            <person name="Albert R."/>
            <person name="Binder M."/>
            <person name="Bloem J."/>
            <person name="Labutti K."/>
            <person name="Salamov A."/>
            <person name="Andreopoulos B."/>
            <person name="Baker S.E."/>
            <person name="Barry K."/>
            <person name="Bills G."/>
            <person name="Bluhm B.H."/>
            <person name="Cannon C."/>
            <person name="Castanera R."/>
            <person name="Culley D.E."/>
            <person name="Daum C."/>
            <person name="Ezra D."/>
            <person name="Gonzalez J.B."/>
            <person name="Henrissat B."/>
            <person name="Kuo A."/>
            <person name="Liang C."/>
            <person name="Lipzen A."/>
            <person name="Lutzoni F."/>
            <person name="Magnuson J."/>
            <person name="Mondo S."/>
            <person name="Nolan M."/>
            <person name="Ohm R."/>
            <person name="Pangilinan J."/>
            <person name="Park H.-J."/>
            <person name="Ramirez L."/>
            <person name="Alfaro M."/>
            <person name="Sun H."/>
            <person name="Tritt A."/>
            <person name="Yoshinaga Y."/>
            <person name="Zwiers L.-H."/>
            <person name="Turgeon B.G."/>
            <person name="Goodwin S.B."/>
            <person name="Spatafora J.W."/>
            <person name="Crous P.W."/>
            <person name="Grigoriev I.V."/>
        </authorList>
    </citation>
    <scope>NUCLEOTIDE SEQUENCE</scope>
    <source>
        <strain evidence="2">P77</strain>
    </source>
</reference>
<feature type="region of interest" description="Disordered" evidence="1">
    <location>
        <begin position="104"/>
        <end position="329"/>
    </location>
</feature>
<proteinExistence type="predicted"/>
<gene>
    <name evidence="2" type="ORF">BDW02DRAFT_141204</name>
</gene>